<evidence type="ECO:0000313" key="6">
    <source>
        <dbReference type="EMBL" id="SFO75704.1"/>
    </source>
</evidence>
<dbReference type="Pfam" id="PF00126">
    <property type="entry name" value="HTH_1"/>
    <property type="match status" value="1"/>
</dbReference>
<name>A0A1I5JS81_9HYPH</name>
<keyword evidence="2" id="KW-0805">Transcription regulation</keyword>
<dbReference type="InterPro" id="IPR005119">
    <property type="entry name" value="LysR_subst-bd"/>
</dbReference>
<dbReference type="SUPFAM" id="SSF53850">
    <property type="entry name" value="Periplasmic binding protein-like II"/>
    <property type="match status" value="1"/>
</dbReference>
<dbReference type="InterPro" id="IPR058163">
    <property type="entry name" value="LysR-type_TF_proteobact-type"/>
</dbReference>
<keyword evidence="3" id="KW-0238">DNA-binding</keyword>
<comment type="similarity">
    <text evidence="1">Belongs to the LysR transcriptional regulatory family.</text>
</comment>
<accession>A0A1I5JS81</accession>
<evidence type="ECO:0000256" key="2">
    <source>
        <dbReference type="ARBA" id="ARBA00023015"/>
    </source>
</evidence>
<dbReference type="PANTHER" id="PTHR30537:SF3">
    <property type="entry name" value="TRANSCRIPTIONAL REGULATORY PROTEIN"/>
    <property type="match status" value="1"/>
</dbReference>
<sequence length="299" mass="33086">MRKLRIYLMHILTLKGVSGVMDWENIRYFRAVIETGSVAAAARDLGVERTTVTRRIQALERETGLELFDRRGRRLVLTAAGQDYAHVTGRMSDAAQEAALCAEGIRPGMSGRIKISAPPSLAKARLIAPLLAFGFKHPKLEIELIGEIGFASLHRGEADIAVRLSRPEEGDLAISKMSPIAFHLYGHRDYVANTPEDKRRYIGQSDETVATPQHVALKQIAGGKFAIYLDDIDLQLAAVLAKGGIAALPDFLVEHQDDLVPLGAKTPLVEREVWSVTHNAQRHQERIKETINVIRQALH</sequence>
<dbReference type="InterPro" id="IPR036388">
    <property type="entry name" value="WH-like_DNA-bd_sf"/>
</dbReference>
<dbReference type="PROSITE" id="PS50931">
    <property type="entry name" value="HTH_LYSR"/>
    <property type="match status" value="1"/>
</dbReference>
<dbReference type="PANTHER" id="PTHR30537">
    <property type="entry name" value="HTH-TYPE TRANSCRIPTIONAL REGULATOR"/>
    <property type="match status" value="1"/>
</dbReference>
<feature type="domain" description="HTH lysR-type" evidence="5">
    <location>
        <begin position="21"/>
        <end position="78"/>
    </location>
</feature>
<dbReference type="InterPro" id="IPR036390">
    <property type="entry name" value="WH_DNA-bd_sf"/>
</dbReference>
<dbReference type="GO" id="GO:0003700">
    <property type="term" value="F:DNA-binding transcription factor activity"/>
    <property type="evidence" value="ECO:0007669"/>
    <property type="project" value="InterPro"/>
</dbReference>
<organism evidence="6 7">
    <name type="scientific">Cohaesibacter marisflavi</name>
    <dbReference type="NCBI Taxonomy" id="655353"/>
    <lineage>
        <taxon>Bacteria</taxon>
        <taxon>Pseudomonadati</taxon>
        <taxon>Pseudomonadota</taxon>
        <taxon>Alphaproteobacteria</taxon>
        <taxon>Hyphomicrobiales</taxon>
        <taxon>Cohaesibacteraceae</taxon>
    </lineage>
</organism>
<keyword evidence="4" id="KW-0804">Transcription</keyword>
<dbReference type="GO" id="GO:0043565">
    <property type="term" value="F:sequence-specific DNA binding"/>
    <property type="evidence" value="ECO:0007669"/>
    <property type="project" value="TreeGrafter"/>
</dbReference>
<dbReference type="STRING" id="655353.SAMN04488056_11268"/>
<reference evidence="6 7" key="1">
    <citation type="submission" date="2016-10" db="EMBL/GenBank/DDBJ databases">
        <authorList>
            <person name="de Groot N.N."/>
        </authorList>
    </citation>
    <scope>NUCLEOTIDE SEQUENCE [LARGE SCALE GENOMIC DNA]</scope>
    <source>
        <strain evidence="6 7">CGMCC 1.9157</strain>
    </source>
</reference>
<evidence type="ECO:0000313" key="7">
    <source>
        <dbReference type="Proteomes" id="UP000199236"/>
    </source>
</evidence>
<proteinExistence type="inferred from homology"/>
<evidence type="ECO:0000256" key="4">
    <source>
        <dbReference type="ARBA" id="ARBA00023163"/>
    </source>
</evidence>
<dbReference type="GO" id="GO:0006351">
    <property type="term" value="P:DNA-templated transcription"/>
    <property type="evidence" value="ECO:0007669"/>
    <property type="project" value="TreeGrafter"/>
</dbReference>
<dbReference type="SUPFAM" id="SSF46785">
    <property type="entry name" value="Winged helix' DNA-binding domain"/>
    <property type="match status" value="1"/>
</dbReference>
<dbReference type="EMBL" id="FOVR01000012">
    <property type="protein sequence ID" value="SFO75704.1"/>
    <property type="molecule type" value="Genomic_DNA"/>
</dbReference>
<dbReference type="InterPro" id="IPR000847">
    <property type="entry name" value="LysR_HTH_N"/>
</dbReference>
<dbReference type="Gene3D" id="1.10.10.10">
    <property type="entry name" value="Winged helix-like DNA-binding domain superfamily/Winged helix DNA-binding domain"/>
    <property type="match status" value="1"/>
</dbReference>
<dbReference type="AlphaFoldDB" id="A0A1I5JS81"/>
<dbReference type="Pfam" id="PF03466">
    <property type="entry name" value="LysR_substrate"/>
    <property type="match status" value="1"/>
</dbReference>
<evidence type="ECO:0000259" key="5">
    <source>
        <dbReference type="PROSITE" id="PS50931"/>
    </source>
</evidence>
<dbReference type="Gene3D" id="3.40.190.290">
    <property type="match status" value="1"/>
</dbReference>
<evidence type="ECO:0000256" key="3">
    <source>
        <dbReference type="ARBA" id="ARBA00023125"/>
    </source>
</evidence>
<evidence type="ECO:0000256" key="1">
    <source>
        <dbReference type="ARBA" id="ARBA00009437"/>
    </source>
</evidence>
<gene>
    <name evidence="6" type="ORF">SAMN04488056_11268</name>
</gene>
<dbReference type="Proteomes" id="UP000199236">
    <property type="component" value="Unassembled WGS sequence"/>
</dbReference>
<keyword evidence="7" id="KW-1185">Reference proteome</keyword>
<protein>
    <submittedName>
        <fullName evidence="6">Transcriptional regulator, LysR family</fullName>
    </submittedName>
</protein>